<dbReference type="GO" id="GO:0000155">
    <property type="term" value="F:phosphorelay sensor kinase activity"/>
    <property type="evidence" value="ECO:0007669"/>
    <property type="project" value="InterPro"/>
</dbReference>
<dbReference type="SUPFAM" id="SSF55874">
    <property type="entry name" value="ATPase domain of HSP90 chaperone/DNA topoisomerase II/histidine kinase"/>
    <property type="match status" value="1"/>
</dbReference>
<evidence type="ECO:0000256" key="15">
    <source>
        <dbReference type="PROSITE-ProRule" id="PRU00110"/>
    </source>
</evidence>
<feature type="modified residue" description="Phosphohistidine" evidence="15">
    <location>
        <position position="851"/>
    </location>
</feature>
<dbReference type="Pfam" id="PF02518">
    <property type="entry name" value="HATPase_c"/>
    <property type="match status" value="1"/>
</dbReference>
<protein>
    <recommendedName>
        <fullName evidence="3">histidine kinase</fullName>
        <ecNumber evidence="3">2.7.13.3</ecNumber>
    </recommendedName>
</protein>
<dbReference type="CDD" id="cd00082">
    <property type="entry name" value="HisKA"/>
    <property type="match status" value="1"/>
</dbReference>
<evidence type="ECO:0000259" key="19">
    <source>
        <dbReference type="PROSITE" id="PS50109"/>
    </source>
</evidence>
<dbReference type="Pfam" id="PF01627">
    <property type="entry name" value="Hpt"/>
    <property type="match status" value="1"/>
</dbReference>
<evidence type="ECO:0000256" key="10">
    <source>
        <dbReference type="ARBA" id="ARBA00022777"/>
    </source>
</evidence>
<evidence type="ECO:0000256" key="13">
    <source>
        <dbReference type="ARBA" id="ARBA00023012"/>
    </source>
</evidence>
<keyword evidence="17" id="KW-0175">Coiled coil</keyword>
<evidence type="ECO:0000256" key="17">
    <source>
        <dbReference type="SAM" id="Coils"/>
    </source>
</evidence>
<evidence type="ECO:0000256" key="8">
    <source>
        <dbReference type="ARBA" id="ARBA00022692"/>
    </source>
</evidence>
<evidence type="ECO:0000256" key="16">
    <source>
        <dbReference type="PROSITE-ProRule" id="PRU00169"/>
    </source>
</evidence>
<dbReference type="InterPro" id="IPR011006">
    <property type="entry name" value="CheY-like_superfamily"/>
</dbReference>
<keyword evidence="9" id="KW-0547">Nucleotide-binding</keyword>
<dbReference type="PATRIC" id="fig|448.7.peg.381"/>
<dbReference type="CDD" id="cd16922">
    <property type="entry name" value="HATPase_EvgS-ArcB-TorS-like"/>
    <property type="match status" value="1"/>
</dbReference>
<evidence type="ECO:0000256" key="18">
    <source>
        <dbReference type="SAM" id="Phobius"/>
    </source>
</evidence>
<dbReference type="Pfam" id="PF00072">
    <property type="entry name" value="Response_reg"/>
    <property type="match status" value="1"/>
</dbReference>
<dbReference type="OrthoDB" id="9797243at2"/>
<evidence type="ECO:0000256" key="5">
    <source>
        <dbReference type="ARBA" id="ARBA00022519"/>
    </source>
</evidence>
<dbReference type="Gene3D" id="3.30.565.10">
    <property type="entry name" value="Histidine kinase-like ATPase, C-terminal domain"/>
    <property type="match status" value="1"/>
</dbReference>
<feature type="domain" description="Histidine kinase" evidence="19">
    <location>
        <begin position="303"/>
        <end position="524"/>
    </location>
</feature>
<feature type="modified residue" description="4-aspartylphosphate" evidence="16">
    <location>
        <position position="724"/>
    </location>
</feature>
<dbReference type="InterPro" id="IPR036890">
    <property type="entry name" value="HATPase_C_sf"/>
</dbReference>
<keyword evidence="7" id="KW-0808">Transferase</keyword>
<dbReference type="SMART" id="SM00387">
    <property type="entry name" value="HATPase_c"/>
    <property type="match status" value="1"/>
</dbReference>
<dbReference type="InterPro" id="IPR004358">
    <property type="entry name" value="Sig_transdc_His_kin-like_C"/>
</dbReference>
<comment type="caution">
    <text evidence="22">The sequence shown here is derived from an EMBL/GenBank/DDBJ whole genome shotgun (WGS) entry which is preliminary data.</text>
</comment>
<dbReference type="InterPro" id="IPR005467">
    <property type="entry name" value="His_kinase_dom"/>
</dbReference>
<evidence type="ECO:0000256" key="1">
    <source>
        <dbReference type="ARBA" id="ARBA00000085"/>
    </source>
</evidence>
<keyword evidence="14 18" id="KW-0472">Membrane</keyword>
<accession>A0A0W0TVP6</accession>
<keyword evidence="12 18" id="KW-1133">Transmembrane helix</keyword>
<dbReference type="Gene3D" id="3.40.50.2300">
    <property type="match status" value="1"/>
</dbReference>
<feature type="domain" description="HPt" evidence="21">
    <location>
        <begin position="812"/>
        <end position="910"/>
    </location>
</feature>
<reference evidence="22 23" key="1">
    <citation type="submission" date="2015-11" db="EMBL/GenBank/DDBJ databases">
        <title>Genomic analysis of 38 Legionella species identifies large and diverse effector repertoires.</title>
        <authorList>
            <person name="Burstein D."/>
            <person name="Amaro F."/>
            <person name="Zusman T."/>
            <person name="Lifshitz Z."/>
            <person name="Cohen O."/>
            <person name="Gilbert J.A."/>
            <person name="Pupko T."/>
            <person name="Shuman H.A."/>
            <person name="Segal G."/>
        </authorList>
    </citation>
    <scope>NUCLEOTIDE SEQUENCE [LARGE SCALE GENOMIC DNA]</scope>
    <source>
        <strain evidence="22 23">SE-32A-C8</strain>
    </source>
</reference>
<sequence>MKELGIKYQLRLTTLIPVLLVALLFAVFFNGQFNKDLNQHMSRLGEAYIRQLLPAAQLAMMRNDRRVLQALVDASTVNPEIIALAFYNADGQLIAYRGGKHLIKKPFKPLQYTGDYIESKQIEPYEINFLAPVTIPKHNLYSASVFQSALERANLEPDDILGWLSIDIDTQSSVIKQYQMYIVTIFIILLGLLLSLSIHYFLSKRIYLPLARLRRSMKQILSNEFETHISVTSPGELGIIERGCAHLQKQYLDTVSDLNHHIEVATEDLQQSLELLEEKNIELSLEKKKTEEKSRQKSEFIANMSHEIRTPMNGVIGFTNVLLESKLDPLQLDYVKTIKSSAQDLLTIINDILDYSKMDAGKLSLDCIPLDLRACVDEVLTLAAPTAHKKGIDLIPSTDVNVPKTVLGDPIRIKQILTNLVTNAVKFTDRGYVLVKTGIEQETEKDYLFCISVIDTGMGISSDDQTKLFNAFNQADTTITRRFGGSGLGLVICKKLAEEMKGRITLTSELHKGSTFAVRIRLEKLTAYESEKHQANRFENIKAICYDENPLHLEAMCNGLVYCGIQCVPVASLSELDKALATRDDCTLAFVNVDEDCEEKIASILRKYPKASILISKSIIHEPQRLGARGFLFRPISIQKLHDTIETLINPSQPVPADVNHELDNLRGQLRLAHPDILIAEDNPVNRMLLHSFLNDIANVEAVNDGEDAVLACQEKHYQIILLDWQMPKLGGLDAAKRIRQESSLNIATPIVVISADKTAMSEEKLKKAGIDLYLQKPVEEKDLLIALLSILRHSKSAAIDWSLCVQKVSGNQALAKEFLARFVEELRENRKEFIQLYHEKNMKGLSTTAHKLHGACCFCGVPTLQAQVTRLETHASKAKHINELETVFAQLIQSIDEVLDEFDNIYQASSPSFDE</sequence>
<dbReference type="SMART" id="SM00448">
    <property type="entry name" value="REC"/>
    <property type="match status" value="1"/>
</dbReference>
<feature type="transmembrane region" description="Helical" evidence="18">
    <location>
        <begin position="12"/>
        <end position="33"/>
    </location>
</feature>
<evidence type="ECO:0000256" key="4">
    <source>
        <dbReference type="ARBA" id="ARBA00022475"/>
    </source>
</evidence>
<evidence type="ECO:0000256" key="6">
    <source>
        <dbReference type="ARBA" id="ARBA00022553"/>
    </source>
</evidence>
<dbReference type="SMART" id="SM00388">
    <property type="entry name" value="HisKA"/>
    <property type="match status" value="1"/>
</dbReference>
<dbReference type="SMART" id="SM00073">
    <property type="entry name" value="HPT"/>
    <property type="match status" value="1"/>
</dbReference>
<dbReference type="GO" id="GO:0005524">
    <property type="term" value="F:ATP binding"/>
    <property type="evidence" value="ECO:0007669"/>
    <property type="project" value="UniProtKB-KW"/>
</dbReference>
<dbReference type="Gene3D" id="6.10.340.10">
    <property type="match status" value="1"/>
</dbReference>
<keyword evidence="8 18" id="KW-0812">Transmembrane</keyword>
<dbReference type="FunFam" id="3.30.565.10:FF:000010">
    <property type="entry name" value="Sensor histidine kinase RcsC"/>
    <property type="match status" value="1"/>
</dbReference>
<proteinExistence type="predicted"/>
<dbReference type="SUPFAM" id="SSF47384">
    <property type="entry name" value="Homodimeric domain of signal transducing histidine kinase"/>
    <property type="match status" value="1"/>
</dbReference>
<evidence type="ECO:0000256" key="2">
    <source>
        <dbReference type="ARBA" id="ARBA00004429"/>
    </source>
</evidence>
<evidence type="ECO:0000256" key="7">
    <source>
        <dbReference type="ARBA" id="ARBA00022679"/>
    </source>
</evidence>
<keyword evidence="13" id="KW-0902">Two-component regulatory system</keyword>
<dbReference type="Pfam" id="PF00512">
    <property type="entry name" value="HisKA"/>
    <property type="match status" value="1"/>
</dbReference>
<dbReference type="Gene3D" id="1.20.120.160">
    <property type="entry name" value="HPT domain"/>
    <property type="match status" value="1"/>
</dbReference>
<keyword evidence="11" id="KW-0067">ATP-binding</keyword>
<evidence type="ECO:0000256" key="11">
    <source>
        <dbReference type="ARBA" id="ARBA00022840"/>
    </source>
</evidence>
<dbReference type="EC" id="2.7.13.3" evidence="3"/>
<dbReference type="CDD" id="cd00088">
    <property type="entry name" value="HPT"/>
    <property type="match status" value="1"/>
</dbReference>
<keyword evidence="10" id="KW-0418">Kinase</keyword>
<comment type="subcellular location">
    <subcellularLocation>
        <location evidence="2">Cell inner membrane</location>
        <topology evidence="2">Multi-pass membrane protein</topology>
    </subcellularLocation>
</comment>
<evidence type="ECO:0000256" key="12">
    <source>
        <dbReference type="ARBA" id="ARBA00022989"/>
    </source>
</evidence>
<keyword evidence="6 16" id="KW-0597">Phosphoprotein</keyword>
<dbReference type="STRING" id="448.Lery_0365"/>
<dbReference type="InterPro" id="IPR008207">
    <property type="entry name" value="Sig_transdc_His_kin_Hpt_dom"/>
</dbReference>
<dbReference type="AlphaFoldDB" id="A0A0W0TVP6"/>
<evidence type="ECO:0000313" key="23">
    <source>
        <dbReference type="Proteomes" id="UP000054773"/>
    </source>
</evidence>
<dbReference type="InterPro" id="IPR003594">
    <property type="entry name" value="HATPase_dom"/>
</dbReference>
<evidence type="ECO:0000256" key="3">
    <source>
        <dbReference type="ARBA" id="ARBA00012438"/>
    </source>
</evidence>
<dbReference type="GO" id="GO:0005886">
    <property type="term" value="C:plasma membrane"/>
    <property type="evidence" value="ECO:0007669"/>
    <property type="project" value="UniProtKB-SubCell"/>
</dbReference>
<dbReference type="RefSeq" id="WP_058525543.1">
    <property type="nucleotide sequence ID" value="NZ_CAAAHY010000001.1"/>
</dbReference>
<dbReference type="PANTHER" id="PTHR45339:SF1">
    <property type="entry name" value="HYBRID SIGNAL TRANSDUCTION HISTIDINE KINASE J"/>
    <property type="match status" value="1"/>
</dbReference>
<dbReference type="Pfam" id="PF09984">
    <property type="entry name" value="sCache_4"/>
    <property type="match status" value="1"/>
</dbReference>
<dbReference type="InterPro" id="IPR003661">
    <property type="entry name" value="HisK_dim/P_dom"/>
</dbReference>
<dbReference type="InterPro" id="IPR036097">
    <property type="entry name" value="HisK_dim/P_sf"/>
</dbReference>
<comment type="catalytic activity">
    <reaction evidence="1">
        <text>ATP + protein L-histidine = ADP + protein N-phospho-L-histidine.</text>
        <dbReference type="EC" id="2.7.13.3"/>
    </reaction>
</comment>
<dbReference type="Proteomes" id="UP000054773">
    <property type="component" value="Unassembled WGS sequence"/>
</dbReference>
<feature type="transmembrane region" description="Helical" evidence="18">
    <location>
        <begin position="180"/>
        <end position="202"/>
    </location>
</feature>
<name>A0A0W0TVP6_LEGER</name>
<dbReference type="Gene3D" id="1.10.287.130">
    <property type="match status" value="1"/>
</dbReference>
<evidence type="ECO:0000259" key="20">
    <source>
        <dbReference type="PROSITE" id="PS50110"/>
    </source>
</evidence>
<dbReference type="FunFam" id="1.10.287.130:FF:000003">
    <property type="entry name" value="Histidine kinase"/>
    <property type="match status" value="1"/>
</dbReference>
<dbReference type="PANTHER" id="PTHR45339">
    <property type="entry name" value="HYBRID SIGNAL TRANSDUCTION HISTIDINE KINASE J"/>
    <property type="match status" value="1"/>
</dbReference>
<dbReference type="SUPFAM" id="SSF47226">
    <property type="entry name" value="Histidine-containing phosphotransfer domain, HPT domain"/>
    <property type="match status" value="1"/>
</dbReference>
<evidence type="ECO:0000259" key="21">
    <source>
        <dbReference type="PROSITE" id="PS50894"/>
    </source>
</evidence>
<feature type="coiled-coil region" evidence="17">
    <location>
        <begin position="259"/>
        <end position="293"/>
    </location>
</feature>
<keyword evidence="4" id="KW-1003">Cell membrane</keyword>
<evidence type="ECO:0000313" key="22">
    <source>
        <dbReference type="EMBL" id="KTC99464.1"/>
    </source>
</evidence>
<dbReference type="NCBIfam" id="NF045901">
    <property type="entry name" value="HisKinLetSLeg"/>
    <property type="match status" value="1"/>
</dbReference>
<dbReference type="InterPro" id="IPR001789">
    <property type="entry name" value="Sig_transdc_resp-reg_receiver"/>
</dbReference>
<keyword evidence="5" id="KW-0997">Cell inner membrane</keyword>
<dbReference type="InterPro" id="IPR019247">
    <property type="entry name" value="Histidine_kinase_BarA_N"/>
</dbReference>
<dbReference type="EMBL" id="LNYA01000003">
    <property type="protein sequence ID" value="KTC99464.1"/>
    <property type="molecule type" value="Genomic_DNA"/>
</dbReference>
<keyword evidence="23" id="KW-1185">Reference proteome</keyword>
<dbReference type="PROSITE" id="PS50894">
    <property type="entry name" value="HPT"/>
    <property type="match status" value="1"/>
</dbReference>
<dbReference type="CDD" id="cd17546">
    <property type="entry name" value="REC_hyHK_CKI1_RcsC-like"/>
    <property type="match status" value="1"/>
</dbReference>
<feature type="domain" description="Response regulatory" evidence="20">
    <location>
        <begin position="676"/>
        <end position="792"/>
    </location>
</feature>
<dbReference type="InterPro" id="IPR036641">
    <property type="entry name" value="HPT_dom_sf"/>
</dbReference>
<gene>
    <name evidence="22" type="primary">gacS</name>
    <name evidence="22" type="synonym">letS</name>
    <name evidence="22" type="ORF">Lery_0365</name>
</gene>
<dbReference type="PROSITE" id="PS50109">
    <property type="entry name" value="HIS_KIN"/>
    <property type="match status" value="1"/>
</dbReference>
<dbReference type="PRINTS" id="PR00344">
    <property type="entry name" value="BCTRLSENSOR"/>
</dbReference>
<dbReference type="SUPFAM" id="SSF52172">
    <property type="entry name" value="CheY-like"/>
    <property type="match status" value="2"/>
</dbReference>
<evidence type="ECO:0000256" key="14">
    <source>
        <dbReference type="ARBA" id="ARBA00023136"/>
    </source>
</evidence>
<dbReference type="PROSITE" id="PS50110">
    <property type="entry name" value="RESPONSE_REGULATORY"/>
    <property type="match status" value="1"/>
</dbReference>
<organism evidence="22 23">
    <name type="scientific">Legionella erythra</name>
    <dbReference type="NCBI Taxonomy" id="448"/>
    <lineage>
        <taxon>Bacteria</taxon>
        <taxon>Pseudomonadati</taxon>
        <taxon>Pseudomonadota</taxon>
        <taxon>Gammaproteobacteria</taxon>
        <taxon>Legionellales</taxon>
        <taxon>Legionellaceae</taxon>
        <taxon>Legionella</taxon>
    </lineage>
</organism>
<evidence type="ECO:0000256" key="9">
    <source>
        <dbReference type="ARBA" id="ARBA00022741"/>
    </source>
</evidence>